<dbReference type="Proteomes" id="UP000198211">
    <property type="component" value="Unassembled WGS sequence"/>
</dbReference>
<sequence>MEHCFESLLYHSLVIWIDDLLFFADGIDTNFAELERFFDLVASFGLKLSAKTSSRMVLRMTQHVLTHCLKYLVQLLLANYKNSNALQIECANLLLTMIVLYNRYNSD</sequence>
<proteinExistence type="predicted"/>
<gene>
    <name evidence="1" type="ORF">PHMEG_00027031</name>
</gene>
<comment type="caution">
    <text evidence="1">The sequence shown here is derived from an EMBL/GenBank/DDBJ whole genome shotgun (WGS) entry which is preliminary data.</text>
</comment>
<accession>A0A225V7U9</accession>
<evidence type="ECO:0000313" key="1">
    <source>
        <dbReference type="EMBL" id="OWZ01551.1"/>
    </source>
</evidence>
<dbReference type="OrthoDB" id="3863715at2759"/>
<keyword evidence="2" id="KW-1185">Reference proteome</keyword>
<name>A0A225V7U9_9STRA</name>
<organism evidence="1 2">
    <name type="scientific">Phytophthora megakarya</name>
    <dbReference type="NCBI Taxonomy" id="4795"/>
    <lineage>
        <taxon>Eukaryota</taxon>
        <taxon>Sar</taxon>
        <taxon>Stramenopiles</taxon>
        <taxon>Oomycota</taxon>
        <taxon>Peronosporomycetes</taxon>
        <taxon>Peronosporales</taxon>
        <taxon>Peronosporaceae</taxon>
        <taxon>Phytophthora</taxon>
    </lineage>
</organism>
<protein>
    <recommendedName>
        <fullName evidence="3">Reverse transcriptase domain-containing protein</fullName>
    </recommendedName>
</protein>
<reference evidence="2" key="1">
    <citation type="submission" date="2017-03" db="EMBL/GenBank/DDBJ databases">
        <title>Phytopthora megakarya and P. palmivora, two closely related causual agents of cacao black pod achieved similar genome size and gene model numbers by different mechanisms.</title>
        <authorList>
            <person name="Ali S."/>
            <person name="Shao J."/>
            <person name="Larry D.J."/>
            <person name="Kronmiller B."/>
            <person name="Shen D."/>
            <person name="Strem M.D."/>
            <person name="Melnick R.L."/>
            <person name="Guiltinan M.J."/>
            <person name="Tyler B.M."/>
            <person name="Meinhardt L.W."/>
            <person name="Bailey B.A."/>
        </authorList>
    </citation>
    <scope>NUCLEOTIDE SEQUENCE [LARGE SCALE GENOMIC DNA]</scope>
    <source>
        <strain evidence="2">zdho120</strain>
    </source>
</reference>
<dbReference type="AlphaFoldDB" id="A0A225V7U9"/>
<evidence type="ECO:0008006" key="3">
    <source>
        <dbReference type="Google" id="ProtNLM"/>
    </source>
</evidence>
<evidence type="ECO:0000313" key="2">
    <source>
        <dbReference type="Proteomes" id="UP000198211"/>
    </source>
</evidence>
<dbReference type="EMBL" id="NBNE01006766">
    <property type="protein sequence ID" value="OWZ01551.1"/>
    <property type="molecule type" value="Genomic_DNA"/>
</dbReference>